<dbReference type="InterPro" id="IPR042261">
    <property type="entry name" value="Lsr2-like_dimerization"/>
</dbReference>
<gene>
    <name evidence="4" type="ORF">V1351_12725</name>
</gene>
<dbReference type="Gene3D" id="3.30.60.230">
    <property type="entry name" value="Lsr2, dimerization domain"/>
    <property type="match status" value="1"/>
</dbReference>
<dbReference type="RefSeq" id="WP_338748577.1">
    <property type="nucleotide sequence ID" value="NZ_CP144913.1"/>
</dbReference>
<reference evidence="4 5" key="1">
    <citation type="submission" date="2024-02" db="EMBL/GenBank/DDBJ databases">
        <title>Janibacter sp. nov., isolated from gut of marine sandworm.</title>
        <authorList>
            <person name="Kim B."/>
            <person name="Jun M.O."/>
            <person name="Shin N.-R."/>
        </authorList>
    </citation>
    <scope>NUCLEOTIDE SEQUENCE [LARGE SCALE GENOMIC DNA]</scope>
    <source>
        <strain evidence="4 5">A1S7</strain>
    </source>
</reference>
<dbReference type="InterPro" id="IPR055370">
    <property type="entry name" value="Lsr2_DNA-bd"/>
</dbReference>
<dbReference type="Gene3D" id="4.10.320.10">
    <property type="entry name" value="E3-binding domain"/>
    <property type="match status" value="1"/>
</dbReference>
<dbReference type="Proteomes" id="UP001382727">
    <property type="component" value="Chromosome"/>
</dbReference>
<dbReference type="EMBL" id="CP144913">
    <property type="protein sequence ID" value="WXB75806.1"/>
    <property type="molecule type" value="Genomic_DNA"/>
</dbReference>
<keyword evidence="5" id="KW-1185">Reference proteome</keyword>
<evidence type="ECO:0000259" key="2">
    <source>
        <dbReference type="Pfam" id="PF11774"/>
    </source>
</evidence>
<evidence type="ECO:0000256" key="1">
    <source>
        <dbReference type="ARBA" id="ARBA00023125"/>
    </source>
</evidence>
<dbReference type="Pfam" id="PF11774">
    <property type="entry name" value="Lsr2"/>
    <property type="match status" value="1"/>
</dbReference>
<dbReference type="Pfam" id="PF23359">
    <property type="entry name" value="Lsr2_DNA-bd"/>
    <property type="match status" value="1"/>
</dbReference>
<dbReference type="InterPro" id="IPR036625">
    <property type="entry name" value="E3-bd_dom_sf"/>
</dbReference>
<dbReference type="InterPro" id="IPR024412">
    <property type="entry name" value="Lsr2_dim_dom"/>
</dbReference>
<feature type="domain" description="Lsr2 dimerization" evidence="2">
    <location>
        <begin position="1"/>
        <end position="57"/>
    </location>
</feature>
<organism evidence="4 5">
    <name type="scientific">Janibacter alittae</name>
    <dbReference type="NCBI Taxonomy" id="3115209"/>
    <lineage>
        <taxon>Bacteria</taxon>
        <taxon>Bacillati</taxon>
        <taxon>Actinomycetota</taxon>
        <taxon>Actinomycetes</taxon>
        <taxon>Micrococcales</taxon>
        <taxon>Intrasporangiaceae</taxon>
        <taxon>Janibacter</taxon>
    </lineage>
</organism>
<evidence type="ECO:0000313" key="4">
    <source>
        <dbReference type="EMBL" id="WXB75806.1"/>
    </source>
</evidence>
<accession>A0ABZ2MFG0</accession>
<evidence type="ECO:0000259" key="3">
    <source>
        <dbReference type="Pfam" id="PF23359"/>
    </source>
</evidence>
<protein>
    <submittedName>
        <fullName evidence="4">Lsr2 family protein</fullName>
    </submittedName>
</protein>
<sequence>MAQRVQIILEDDIDGGDATETVTFGLDGVSYEIDLNEKNATALRDALAGYVGAGRRVAGRRSSGASSTRSNSNELAKIREWARANGYDVSDRGRISKKVRDAYAKAKG</sequence>
<keyword evidence="1" id="KW-0238">DNA-binding</keyword>
<name>A0ABZ2MFG0_9MICO</name>
<proteinExistence type="predicted"/>
<evidence type="ECO:0000313" key="5">
    <source>
        <dbReference type="Proteomes" id="UP001382727"/>
    </source>
</evidence>
<feature type="domain" description="Lsr2 DNA-binding" evidence="3">
    <location>
        <begin position="72"/>
        <end position="106"/>
    </location>
</feature>